<comment type="subcellular location">
    <subcellularLocation>
        <location evidence="13">Cytoplasm</location>
    </subcellularLocation>
</comment>
<evidence type="ECO:0000256" key="9">
    <source>
        <dbReference type="ARBA" id="ARBA00022741"/>
    </source>
</evidence>
<evidence type="ECO:0000256" key="13">
    <source>
        <dbReference type="HAMAP-Rule" id="MF_00145"/>
    </source>
</evidence>
<feature type="binding site" evidence="13">
    <location>
        <position position="120"/>
    </location>
    <ligand>
        <name>substrate</name>
    </ligand>
</feature>
<dbReference type="GO" id="GO:0006094">
    <property type="term" value="P:gluconeogenesis"/>
    <property type="evidence" value="ECO:0007669"/>
    <property type="project" value="TreeGrafter"/>
</dbReference>
<dbReference type="PANTHER" id="PTHR11406">
    <property type="entry name" value="PHOSPHOGLYCERATE KINASE"/>
    <property type="match status" value="1"/>
</dbReference>
<comment type="caution">
    <text evidence="17">The sequence shown here is derived from an EMBL/GenBank/DDBJ whole genome shotgun (WGS) entry which is preliminary data.</text>
</comment>
<dbReference type="GO" id="GO:0006096">
    <property type="term" value="P:glycolytic process"/>
    <property type="evidence" value="ECO:0007669"/>
    <property type="project" value="UniProtKB-UniRule"/>
</dbReference>
<evidence type="ECO:0000256" key="4">
    <source>
        <dbReference type="ARBA" id="ARBA00011245"/>
    </source>
</evidence>
<gene>
    <name evidence="13" type="primary">pgk</name>
    <name evidence="17" type="ORF">EU981_02425</name>
</gene>
<dbReference type="EMBL" id="SEOL01000003">
    <property type="protein sequence ID" value="MBL0848939.1"/>
    <property type="molecule type" value="Genomic_DNA"/>
</dbReference>
<dbReference type="InterPro" id="IPR036043">
    <property type="entry name" value="Phosphoglycerate_kinase_sf"/>
</dbReference>
<dbReference type="AlphaFoldDB" id="A0A937DLU5"/>
<dbReference type="FunFam" id="3.40.50.1260:FF:000031">
    <property type="entry name" value="Phosphoglycerate kinase 1"/>
    <property type="match status" value="1"/>
</dbReference>
<dbReference type="HAMAP" id="MF_00145">
    <property type="entry name" value="Phosphoglyc_kinase"/>
    <property type="match status" value="1"/>
</dbReference>
<dbReference type="InterPro" id="IPR015824">
    <property type="entry name" value="Phosphoglycerate_kinase_N"/>
</dbReference>
<feature type="binding site" evidence="13">
    <location>
        <position position="38"/>
    </location>
    <ligand>
        <name>substrate</name>
    </ligand>
</feature>
<dbReference type="GO" id="GO:0005829">
    <property type="term" value="C:cytosol"/>
    <property type="evidence" value="ECO:0007669"/>
    <property type="project" value="TreeGrafter"/>
</dbReference>
<keyword evidence="7 13" id="KW-0963">Cytoplasm</keyword>
<dbReference type="PIRSF" id="PIRSF000724">
    <property type="entry name" value="Pgk"/>
    <property type="match status" value="1"/>
</dbReference>
<keyword evidence="9 13" id="KW-0547">Nucleotide-binding</keyword>
<comment type="pathway">
    <text evidence="2 13">Carbohydrate degradation; glycolysis; pyruvate from D-glyceraldehyde 3-phosphate: step 2/5.</text>
</comment>
<evidence type="ECO:0000256" key="5">
    <source>
        <dbReference type="ARBA" id="ARBA00013061"/>
    </source>
</evidence>
<feature type="binding site" evidence="13 15">
    <location>
        <position position="325"/>
    </location>
    <ligand>
        <name>ATP</name>
        <dbReference type="ChEBI" id="CHEBI:30616"/>
    </ligand>
</feature>
<evidence type="ECO:0000256" key="16">
    <source>
        <dbReference type="RuleBase" id="RU000532"/>
    </source>
</evidence>
<evidence type="ECO:0000313" key="17">
    <source>
        <dbReference type="EMBL" id="MBL0848939.1"/>
    </source>
</evidence>
<feature type="binding site" evidence="13 15">
    <location>
        <position position="203"/>
    </location>
    <ligand>
        <name>ATP</name>
        <dbReference type="ChEBI" id="CHEBI:30616"/>
    </ligand>
</feature>
<dbReference type="PANTHER" id="PTHR11406:SF23">
    <property type="entry name" value="PHOSPHOGLYCERATE KINASE 1, CHLOROPLASTIC-RELATED"/>
    <property type="match status" value="1"/>
</dbReference>
<feature type="binding site" evidence="14">
    <location>
        <position position="153"/>
    </location>
    <ligand>
        <name>(2R)-3-phosphoglycerate</name>
        <dbReference type="ChEBI" id="CHEBI:58272"/>
    </ligand>
</feature>
<evidence type="ECO:0000256" key="12">
    <source>
        <dbReference type="ARBA" id="ARBA00023152"/>
    </source>
</evidence>
<dbReference type="FunFam" id="3.40.50.1260:FF:000006">
    <property type="entry name" value="Phosphoglycerate kinase"/>
    <property type="match status" value="1"/>
</dbReference>
<dbReference type="Gene3D" id="3.40.50.1260">
    <property type="entry name" value="Phosphoglycerate kinase, N-terminal domain"/>
    <property type="match status" value="2"/>
</dbReference>
<dbReference type="SUPFAM" id="SSF53748">
    <property type="entry name" value="Phosphoglycerate kinase"/>
    <property type="match status" value="1"/>
</dbReference>
<keyword evidence="10 13" id="KW-0418">Kinase</keyword>
<protein>
    <recommendedName>
        <fullName evidence="6 13">Phosphoglycerate kinase</fullName>
        <ecNumber evidence="5 13">2.7.2.3</ecNumber>
    </recommendedName>
</protein>
<evidence type="ECO:0000256" key="3">
    <source>
        <dbReference type="ARBA" id="ARBA00008982"/>
    </source>
</evidence>
<evidence type="ECO:0000256" key="15">
    <source>
        <dbReference type="PIRSR" id="PIRSR000724-2"/>
    </source>
</evidence>
<feature type="binding site" evidence="14">
    <location>
        <begin position="23"/>
        <end position="25"/>
    </location>
    <ligand>
        <name>substrate</name>
    </ligand>
</feature>
<evidence type="ECO:0000256" key="6">
    <source>
        <dbReference type="ARBA" id="ARBA00016471"/>
    </source>
</evidence>
<sequence>MKYLRTMDDLPDIMGFRCLLRVDWNVPFIGGKVSDASRIERVVPTIIELVKRKAKVVILSHLGRPQNQRDDRFSLRQVADVAECILKRKIIFVKDCIGSLLSQEVSALSNGGIILAENVRFYSGEENNDPHFVEMLAENGDFYVNDAFSVSHRSHASIEGLSRSLPSCIGRSMQKELSMLDQCLDLSQKPIIAITGGSKVSTKIDLLVNLAKKVDFLVVGGGMANSFLASRGVNIERSLCQHDCDQSVRQIVLEAQKSGCEIILPKDVVVAEKLEAGIETQNVSIKSIPKDSMILDIGSQTVEYIKKSIEQARTLIWNGPLGVFEVDPFDRSTVEIACHVAHLTKGKNIISIAGGGDTLRALSHAGAVNDFTYVSTAGGAFFEWLEGKELPGIAALYDGDKCLRLNKQVASAGMEDAH</sequence>
<proteinExistence type="inferred from homology"/>
<comment type="caution">
    <text evidence="13">Lacks conserved residue(s) required for the propagation of feature annotation.</text>
</comment>
<evidence type="ECO:0000313" key="18">
    <source>
        <dbReference type="Proteomes" id="UP000736856"/>
    </source>
</evidence>
<comment type="subunit">
    <text evidence="4 13">Monomer.</text>
</comment>
<evidence type="ECO:0000256" key="7">
    <source>
        <dbReference type="ARBA" id="ARBA00022490"/>
    </source>
</evidence>
<dbReference type="GO" id="GO:0043531">
    <property type="term" value="F:ADP binding"/>
    <property type="evidence" value="ECO:0007669"/>
    <property type="project" value="TreeGrafter"/>
</dbReference>
<evidence type="ECO:0000256" key="1">
    <source>
        <dbReference type="ARBA" id="ARBA00000642"/>
    </source>
</evidence>
<reference evidence="17" key="1">
    <citation type="submission" date="2019-02" db="EMBL/GenBank/DDBJ databases">
        <title>A novel Candidatus Liberibacter species associated with the New Zealand native fuchsia psyllid, Ctenarytaina fuchsiae.</title>
        <authorList>
            <person name="Thompson S.M."/>
            <person name="Jorgensen N."/>
            <person name="David C."/>
            <person name="Bulman S.R."/>
            <person name="Smith G.R."/>
        </authorList>
    </citation>
    <scope>NUCLEOTIDE SEQUENCE</scope>
    <source>
        <strain evidence="17">Oxford</strain>
    </source>
</reference>
<accession>A0A937DLU5</accession>
<dbReference type="Proteomes" id="UP000736856">
    <property type="component" value="Unassembled WGS sequence"/>
</dbReference>
<feature type="binding site" evidence="13">
    <location>
        <position position="153"/>
    </location>
    <ligand>
        <name>substrate</name>
    </ligand>
</feature>
<evidence type="ECO:0000256" key="2">
    <source>
        <dbReference type="ARBA" id="ARBA00004838"/>
    </source>
</evidence>
<keyword evidence="11 13" id="KW-0067">ATP-binding</keyword>
<dbReference type="PRINTS" id="PR00477">
    <property type="entry name" value="PHGLYCKINASE"/>
</dbReference>
<comment type="similarity">
    <text evidence="3 13 16">Belongs to the phosphoglycerate kinase family.</text>
</comment>
<keyword evidence="8 13" id="KW-0808">Transferase</keyword>
<evidence type="ECO:0000256" key="14">
    <source>
        <dbReference type="PIRSR" id="PIRSR000724-1"/>
    </source>
</evidence>
<feature type="binding site" evidence="13 15">
    <location>
        <begin position="355"/>
        <end position="358"/>
    </location>
    <ligand>
        <name>ATP</name>
        <dbReference type="ChEBI" id="CHEBI:30616"/>
    </ligand>
</feature>
<organism evidence="17 18">
    <name type="scientific">Candidatus Liberibacter ctenarytainae</name>
    <dbReference type="NCBI Taxonomy" id="2020335"/>
    <lineage>
        <taxon>Bacteria</taxon>
        <taxon>Pseudomonadati</taxon>
        <taxon>Pseudomonadota</taxon>
        <taxon>Alphaproteobacteria</taxon>
        <taxon>Hyphomicrobiales</taxon>
        <taxon>Rhizobiaceae</taxon>
        <taxon>Liberibacter</taxon>
    </lineage>
</organism>
<comment type="catalytic activity">
    <reaction evidence="1 13 16">
        <text>(2R)-3-phosphoglycerate + ATP = (2R)-3-phospho-glyceroyl phosphate + ADP</text>
        <dbReference type="Rhea" id="RHEA:14801"/>
        <dbReference type="ChEBI" id="CHEBI:30616"/>
        <dbReference type="ChEBI" id="CHEBI:57604"/>
        <dbReference type="ChEBI" id="CHEBI:58272"/>
        <dbReference type="ChEBI" id="CHEBI:456216"/>
        <dbReference type="EC" id="2.7.2.3"/>
    </reaction>
</comment>
<dbReference type="InterPro" id="IPR001576">
    <property type="entry name" value="Phosphoglycerate_kinase"/>
</dbReference>
<feature type="binding site" evidence="13 14">
    <location>
        <begin position="61"/>
        <end position="64"/>
    </location>
    <ligand>
        <name>substrate</name>
    </ligand>
</feature>
<dbReference type="GO" id="GO:0005524">
    <property type="term" value="F:ATP binding"/>
    <property type="evidence" value="ECO:0007669"/>
    <property type="project" value="UniProtKB-KW"/>
</dbReference>
<evidence type="ECO:0000256" key="11">
    <source>
        <dbReference type="ARBA" id="ARBA00022840"/>
    </source>
</evidence>
<feature type="binding site" evidence="14">
    <location>
        <position position="38"/>
    </location>
    <ligand>
        <name>(2R)-3-phosphoglycerate</name>
        <dbReference type="ChEBI" id="CHEBI:58272"/>
    </ligand>
</feature>
<feature type="binding site" evidence="14">
    <location>
        <position position="120"/>
    </location>
    <ligand>
        <name>(2R)-3-phosphoglycerate</name>
        <dbReference type="ChEBI" id="CHEBI:58272"/>
    </ligand>
</feature>
<dbReference type="EC" id="2.7.2.3" evidence="5 13"/>
<keyword evidence="12 13" id="KW-0324">Glycolysis</keyword>
<evidence type="ECO:0000256" key="8">
    <source>
        <dbReference type="ARBA" id="ARBA00022679"/>
    </source>
</evidence>
<dbReference type="Pfam" id="PF00162">
    <property type="entry name" value="PGK"/>
    <property type="match status" value="1"/>
</dbReference>
<name>A0A937DLU5_9HYPH</name>
<evidence type="ECO:0000256" key="10">
    <source>
        <dbReference type="ARBA" id="ARBA00022777"/>
    </source>
</evidence>
<dbReference type="GO" id="GO:0004618">
    <property type="term" value="F:phosphoglycerate kinase activity"/>
    <property type="evidence" value="ECO:0007669"/>
    <property type="project" value="UniProtKB-UniRule"/>
</dbReference>